<dbReference type="RefSeq" id="WP_203987451.1">
    <property type="nucleotide sequence ID" value="NZ_BOPG01000006.1"/>
</dbReference>
<dbReference type="InterPro" id="IPR000719">
    <property type="entry name" value="Prot_kinase_dom"/>
</dbReference>
<evidence type="ECO:0000256" key="6">
    <source>
        <dbReference type="SAM" id="MobiDB-lite"/>
    </source>
</evidence>
<dbReference type="InterPro" id="IPR017441">
    <property type="entry name" value="Protein_kinase_ATP_BS"/>
</dbReference>
<evidence type="ECO:0000256" key="2">
    <source>
        <dbReference type="ARBA" id="ARBA00022741"/>
    </source>
</evidence>
<dbReference type="Pfam" id="PF00069">
    <property type="entry name" value="Pkinase"/>
    <property type="match status" value="1"/>
</dbReference>
<feature type="domain" description="Protein kinase" evidence="7">
    <location>
        <begin position="15"/>
        <end position="279"/>
    </location>
</feature>
<dbReference type="GO" id="GO:0004674">
    <property type="term" value="F:protein serine/threonine kinase activity"/>
    <property type="evidence" value="ECO:0007669"/>
    <property type="project" value="TreeGrafter"/>
</dbReference>
<organism evidence="8 9">
    <name type="scientific">Virgisporangium aurantiacum</name>
    <dbReference type="NCBI Taxonomy" id="175570"/>
    <lineage>
        <taxon>Bacteria</taxon>
        <taxon>Bacillati</taxon>
        <taxon>Actinomycetota</taxon>
        <taxon>Actinomycetes</taxon>
        <taxon>Micromonosporales</taxon>
        <taxon>Micromonosporaceae</taxon>
        <taxon>Virgisporangium</taxon>
    </lineage>
</organism>
<dbReference type="PANTHER" id="PTHR43289:SF34">
    <property type="entry name" value="SERINE_THREONINE-PROTEIN KINASE YBDM-RELATED"/>
    <property type="match status" value="1"/>
</dbReference>
<dbReference type="SUPFAM" id="SSF56112">
    <property type="entry name" value="Protein kinase-like (PK-like)"/>
    <property type="match status" value="1"/>
</dbReference>
<evidence type="ECO:0000313" key="8">
    <source>
        <dbReference type="EMBL" id="GIJ53364.1"/>
    </source>
</evidence>
<dbReference type="InterPro" id="IPR011047">
    <property type="entry name" value="Quinoprotein_ADH-like_sf"/>
</dbReference>
<evidence type="ECO:0000256" key="3">
    <source>
        <dbReference type="ARBA" id="ARBA00022777"/>
    </source>
</evidence>
<evidence type="ECO:0000259" key="7">
    <source>
        <dbReference type="PROSITE" id="PS50011"/>
    </source>
</evidence>
<dbReference type="PANTHER" id="PTHR43289">
    <property type="entry name" value="MITOGEN-ACTIVATED PROTEIN KINASE KINASE KINASE 20-RELATED"/>
    <property type="match status" value="1"/>
</dbReference>
<protein>
    <recommendedName>
        <fullName evidence="7">Protein kinase domain-containing protein</fullName>
    </recommendedName>
</protein>
<keyword evidence="4 5" id="KW-0067">ATP-binding</keyword>
<keyword evidence="9" id="KW-1185">Reference proteome</keyword>
<dbReference type="Gene3D" id="3.30.200.20">
    <property type="entry name" value="Phosphorylase Kinase, domain 1"/>
    <property type="match status" value="1"/>
</dbReference>
<feature type="region of interest" description="Disordered" evidence="6">
    <location>
        <begin position="328"/>
        <end position="383"/>
    </location>
</feature>
<dbReference type="SMART" id="SM00220">
    <property type="entry name" value="S_TKc"/>
    <property type="match status" value="1"/>
</dbReference>
<dbReference type="PROSITE" id="PS50011">
    <property type="entry name" value="PROTEIN_KINASE_DOM"/>
    <property type="match status" value="1"/>
</dbReference>
<dbReference type="EMBL" id="BOPG01000006">
    <property type="protein sequence ID" value="GIJ53364.1"/>
    <property type="molecule type" value="Genomic_DNA"/>
</dbReference>
<evidence type="ECO:0000256" key="5">
    <source>
        <dbReference type="PROSITE-ProRule" id="PRU10141"/>
    </source>
</evidence>
<feature type="region of interest" description="Disordered" evidence="6">
    <location>
        <begin position="477"/>
        <end position="498"/>
    </location>
</feature>
<dbReference type="CDD" id="cd14014">
    <property type="entry name" value="STKc_PknB_like"/>
    <property type="match status" value="1"/>
</dbReference>
<dbReference type="Gene3D" id="1.10.510.10">
    <property type="entry name" value="Transferase(Phosphotransferase) domain 1"/>
    <property type="match status" value="1"/>
</dbReference>
<feature type="region of interest" description="Disordered" evidence="6">
    <location>
        <begin position="566"/>
        <end position="608"/>
    </location>
</feature>
<proteinExistence type="predicted"/>
<accession>A0A8J4DWY7</accession>
<dbReference type="AlphaFoldDB" id="A0A8J4DWY7"/>
<dbReference type="SUPFAM" id="SSF50998">
    <property type="entry name" value="Quinoprotein alcohol dehydrogenase-like"/>
    <property type="match status" value="1"/>
</dbReference>
<evidence type="ECO:0000256" key="4">
    <source>
        <dbReference type="ARBA" id="ARBA00022840"/>
    </source>
</evidence>
<sequence>MRPLSDSDPTTIGSYRLLGVLGNGGMGRVYMGQSRSGRPVAIKVIRPDLVDDPVFRRRFAREVAAVREVNPLFTAAVVDSDLTAEAPWLATTYIEGPSLERWVEGHGALSPGAVLTLAAGLAEALASIHAAGLVHRDLKPSNVLLGDVGPYIIDFGVVLSPKATRMTSSLVVGTPSYMAPERIHGGEATPATDIFSLGATMYYAATGRTLVDDSDTVYAQMMHIIKGRFDLDRVPSELRPMIMRCLSADQRDRPTAAELSQMLTAAGVSAPEPGWHQAISDVPFSAVLTPRRVPRASRRRALLAGGLVGLATVGGVAAGLIGRSMVRDDGDSADDSTGASAGGRVLWQGRSGAEPVPVGYGAPPSTPATPGGSGGGRANSGRPEPVAVWLVPLGGRAMAAGTRTEVRAGGPGASRWNRPVSNGLTALHRWGDSVLVADGATVARLNPATGAQEFRIETGPVRRVVVTASAAYVGAGGAARLDPPGTADSTAGTGSTAAPASGAYLAAVRPDGGTVWRRSGGGTPLHADDTWVLTHDKVGDRVRVALHDAATGNPRWNVEFPAPAVVDESSVPAGPPPDGQKPEGPGNAPGGPEGSNRQPPDGRPRPVYAHSWNYTQAVIVGDHVVLRDSSEIRALRLATGEVAWTDTAPTPVTDLSRSGDLVLVASDRVNARRADTGDRVWASEPPGARVAVAEGRAVVIAGPDGRVRGLSPAGERRWQTDLPPEAKSGVPDRLLIDGDQVIVTMAPQAGSAPQPNAVDVVALAL</sequence>
<feature type="compositionally biased region" description="Low complexity" evidence="6">
    <location>
        <begin position="483"/>
        <end position="498"/>
    </location>
</feature>
<dbReference type="Gene3D" id="2.130.10.10">
    <property type="entry name" value="YVTN repeat-like/Quinoprotein amine dehydrogenase"/>
    <property type="match status" value="1"/>
</dbReference>
<dbReference type="GO" id="GO:0005524">
    <property type="term" value="F:ATP binding"/>
    <property type="evidence" value="ECO:0007669"/>
    <property type="project" value="UniProtKB-UniRule"/>
</dbReference>
<comment type="caution">
    <text evidence="8">The sequence shown here is derived from an EMBL/GenBank/DDBJ whole genome shotgun (WGS) entry which is preliminary data.</text>
</comment>
<reference evidence="8" key="1">
    <citation type="submission" date="2021-01" db="EMBL/GenBank/DDBJ databases">
        <title>Whole genome shotgun sequence of Virgisporangium aurantiacum NBRC 16421.</title>
        <authorList>
            <person name="Komaki H."/>
            <person name="Tamura T."/>
        </authorList>
    </citation>
    <scope>NUCLEOTIDE SEQUENCE</scope>
    <source>
        <strain evidence="8">NBRC 16421</strain>
    </source>
</reference>
<dbReference type="Proteomes" id="UP000612585">
    <property type="component" value="Unassembled WGS sequence"/>
</dbReference>
<keyword evidence="2 5" id="KW-0547">Nucleotide-binding</keyword>
<evidence type="ECO:0000313" key="9">
    <source>
        <dbReference type="Proteomes" id="UP000612585"/>
    </source>
</evidence>
<dbReference type="InterPro" id="IPR008271">
    <property type="entry name" value="Ser/Thr_kinase_AS"/>
</dbReference>
<gene>
    <name evidence="8" type="ORF">Vau01_008800</name>
</gene>
<keyword evidence="1" id="KW-0808">Transferase</keyword>
<feature type="binding site" evidence="5">
    <location>
        <position position="43"/>
    </location>
    <ligand>
        <name>ATP</name>
        <dbReference type="ChEBI" id="CHEBI:30616"/>
    </ligand>
</feature>
<evidence type="ECO:0000256" key="1">
    <source>
        <dbReference type="ARBA" id="ARBA00022679"/>
    </source>
</evidence>
<dbReference type="InterPro" id="IPR015943">
    <property type="entry name" value="WD40/YVTN_repeat-like_dom_sf"/>
</dbReference>
<dbReference type="PROSITE" id="PS00107">
    <property type="entry name" value="PROTEIN_KINASE_ATP"/>
    <property type="match status" value="1"/>
</dbReference>
<dbReference type="InterPro" id="IPR011009">
    <property type="entry name" value="Kinase-like_dom_sf"/>
</dbReference>
<dbReference type="PROSITE" id="PS00108">
    <property type="entry name" value="PROTEIN_KINASE_ST"/>
    <property type="match status" value="1"/>
</dbReference>
<name>A0A8J4DWY7_9ACTN</name>
<keyword evidence="3" id="KW-0418">Kinase</keyword>